<dbReference type="InterPro" id="IPR002157">
    <property type="entry name" value="Cbl-bd_prot"/>
</dbReference>
<accession>A0A8B9H0D2</accession>
<evidence type="ECO:0000256" key="2">
    <source>
        <dbReference type="ARBA" id="ARBA00006449"/>
    </source>
</evidence>
<protein>
    <submittedName>
        <fullName evidence="9">Transcobalamin II</fullName>
    </submittedName>
</protein>
<dbReference type="Proteomes" id="UP000694621">
    <property type="component" value="Unplaced"/>
</dbReference>
<evidence type="ECO:0000313" key="9">
    <source>
        <dbReference type="Ensembl" id="ENSAMXP00005006006.1"/>
    </source>
</evidence>
<feature type="domain" description="Transcobalamin-like C-terminal" evidence="8">
    <location>
        <begin position="307"/>
        <end position="382"/>
    </location>
</feature>
<dbReference type="AlphaFoldDB" id="A0A8B9H0D2"/>
<dbReference type="Pfam" id="PF01122">
    <property type="entry name" value="Cobalamin_bind"/>
    <property type="match status" value="2"/>
</dbReference>
<evidence type="ECO:0000259" key="8">
    <source>
        <dbReference type="Pfam" id="PF14478"/>
    </source>
</evidence>
<reference evidence="9" key="1">
    <citation type="submission" date="2025-08" db="UniProtKB">
        <authorList>
            <consortium name="Ensembl"/>
        </authorList>
    </citation>
    <scope>IDENTIFICATION</scope>
</reference>
<dbReference type="InterPro" id="IPR051588">
    <property type="entry name" value="Cobalamin_Transport"/>
</dbReference>
<feature type="binding site" evidence="7">
    <location>
        <position position="384"/>
    </location>
    <ligand>
        <name>cyanocob(III)alamin</name>
        <dbReference type="ChEBI" id="CHEBI:17439"/>
    </ligand>
</feature>
<evidence type="ECO:0000256" key="7">
    <source>
        <dbReference type="PIRSR" id="PIRSR602157-1"/>
    </source>
</evidence>
<evidence type="ECO:0000256" key="4">
    <source>
        <dbReference type="ARBA" id="ARBA00022525"/>
    </source>
</evidence>
<keyword evidence="6 7" id="KW-0170">Cobalt</keyword>
<dbReference type="GO" id="GO:0005615">
    <property type="term" value="C:extracellular space"/>
    <property type="evidence" value="ECO:0007669"/>
    <property type="project" value="TreeGrafter"/>
</dbReference>
<sequence>DPTAPDHDELILRLNKDLLRSVEEPEAPPNPSVHLALRLSAHHNLAMENQHLTRLKNQLHQNLQSSLAAGQAVTGQLALYVLALRSSCHDLTSLTLSDGDAPEHLLSHLKRQLEREKEHIALSRRPLTTYYQYSLGMLALCVGGVRVSAHVSHKLIHAVNHGLIKHGDSAPIGELTRSDPVRFWDLEGSGTVWVLEESRWFRSVLQALQVIGGGELRCSAPMEALRSDARRARYHSPMALSQTLPALQQRTYLHLRGGDCRNEDDSLVLDDEPVVEVLADLSPVPVQVEVLKADGSAVEYRFEVPSGSTLLEVLKLLQDHQMGFTFETENSLWGKFLSRVNGEQARQTDRRYWNLSTDGTNLTQGMEDFNITANQKITIKNTGY</sequence>
<feature type="binding site" evidence="7">
    <location>
        <begin position="128"/>
        <end position="132"/>
    </location>
    <ligand>
        <name>cyanocob(III)alamin</name>
        <dbReference type="ChEBI" id="CHEBI:17439"/>
    </ligand>
</feature>
<dbReference type="Gene3D" id="2.170.130.30">
    <property type="match status" value="1"/>
</dbReference>
<keyword evidence="3" id="KW-0813">Transport</keyword>
<dbReference type="PANTHER" id="PTHR10559">
    <property type="entry name" value="TRANSCOBALAMIN-1/GASTRIC INTRINSIC FACTOR"/>
    <property type="match status" value="1"/>
</dbReference>
<comment type="similarity">
    <text evidence="2">Belongs to the eukaryotic cobalamin transport proteins family.</text>
</comment>
<dbReference type="GO" id="GO:0006824">
    <property type="term" value="P:cobalt ion transport"/>
    <property type="evidence" value="ECO:0007669"/>
    <property type="project" value="UniProtKB-KW"/>
</dbReference>
<evidence type="ECO:0000256" key="5">
    <source>
        <dbReference type="ARBA" id="ARBA00022729"/>
    </source>
</evidence>
<evidence type="ECO:0000256" key="3">
    <source>
        <dbReference type="ARBA" id="ARBA00022426"/>
    </source>
</evidence>
<dbReference type="Pfam" id="PF14478">
    <property type="entry name" value="DUF4430"/>
    <property type="match status" value="1"/>
</dbReference>
<dbReference type="PANTHER" id="PTHR10559:SF18">
    <property type="entry name" value="TRANSCOBALAMIN II"/>
    <property type="match status" value="1"/>
</dbReference>
<name>A0A8B9H0D2_ASTMX</name>
<evidence type="ECO:0000313" key="10">
    <source>
        <dbReference type="Proteomes" id="UP000694621"/>
    </source>
</evidence>
<organism evidence="9 10">
    <name type="scientific">Astyanax mexicanus</name>
    <name type="common">Blind cave fish</name>
    <name type="synonym">Astyanax fasciatus mexicanus</name>
    <dbReference type="NCBI Taxonomy" id="7994"/>
    <lineage>
        <taxon>Eukaryota</taxon>
        <taxon>Metazoa</taxon>
        <taxon>Chordata</taxon>
        <taxon>Craniata</taxon>
        <taxon>Vertebrata</taxon>
        <taxon>Euteleostomi</taxon>
        <taxon>Actinopterygii</taxon>
        <taxon>Neopterygii</taxon>
        <taxon>Teleostei</taxon>
        <taxon>Ostariophysi</taxon>
        <taxon>Characiformes</taxon>
        <taxon>Characoidei</taxon>
        <taxon>Acestrorhamphidae</taxon>
        <taxon>Acestrorhamphinae</taxon>
        <taxon>Astyanax</taxon>
    </lineage>
</organism>
<feature type="binding site" evidence="7">
    <location>
        <begin position="353"/>
        <end position="355"/>
    </location>
    <ligand>
        <name>cyanocob(III)alamin</name>
        <dbReference type="ChEBI" id="CHEBI:17439"/>
    </ligand>
</feature>
<dbReference type="InterPro" id="IPR027954">
    <property type="entry name" value="Transcobalamin-like_C"/>
</dbReference>
<dbReference type="GO" id="GO:0031419">
    <property type="term" value="F:cobalamin binding"/>
    <property type="evidence" value="ECO:0007669"/>
    <property type="project" value="InterPro"/>
</dbReference>
<proteinExistence type="inferred from homology"/>
<feature type="binding site" evidence="7">
    <location>
        <position position="242"/>
    </location>
    <ligand>
        <name>cyanocob(III)alamin</name>
        <dbReference type="ChEBI" id="CHEBI:17439"/>
    </ligand>
</feature>
<feature type="binding site" evidence="7">
    <location>
        <position position="168"/>
    </location>
    <ligand>
        <name>cyanocob(III)alamin</name>
        <dbReference type="ChEBI" id="CHEBI:17439"/>
    </ligand>
</feature>
<dbReference type="GO" id="GO:0015889">
    <property type="term" value="P:cobalamin transport"/>
    <property type="evidence" value="ECO:0007669"/>
    <property type="project" value="InterPro"/>
</dbReference>
<keyword evidence="5" id="KW-0732">Signal</keyword>
<evidence type="ECO:0000256" key="1">
    <source>
        <dbReference type="ARBA" id="ARBA00004613"/>
    </source>
</evidence>
<feature type="binding site" evidence="7">
    <location>
        <position position="362"/>
    </location>
    <ligand>
        <name>cyanocob(III)alamin</name>
        <dbReference type="ChEBI" id="CHEBI:17439"/>
    </ligand>
</feature>
<keyword evidence="3" id="KW-0406">Ion transport</keyword>
<dbReference type="Ensembl" id="ENSAMXT00005006823.1">
    <property type="protein sequence ID" value="ENSAMXP00005006006.1"/>
    <property type="gene ID" value="ENSAMXG00005003559.1"/>
</dbReference>
<evidence type="ECO:0000256" key="6">
    <source>
        <dbReference type="ARBA" id="ARBA00023285"/>
    </source>
</evidence>
<comment type="subcellular location">
    <subcellularLocation>
        <location evidence="1">Secreted</location>
    </subcellularLocation>
</comment>
<keyword evidence="4" id="KW-0964">Secreted</keyword>
<keyword evidence="3" id="KW-0171">Cobalt transport</keyword>
<dbReference type="Gene3D" id="1.50.10.20">
    <property type="match status" value="2"/>
</dbReference>